<protein>
    <recommendedName>
        <fullName evidence="4 9">ATP phosphoribosyltransferase regulatory subunit</fullName>
    </recommendedName>
</protein>
<dbReference type="GO" id="GO:0016757">
    <property type="term" value="F:glycosyltransferase activity"/>
    <property type="evidence" value="ECO:0007669"/>
    <property type="project" value="UniProtKB-KW"/>
</dbReference>
<dbReference type="PANTHER" id="PTHR43707">
    <property type="entry name" value="HISTIDYL-TRNA SYNTHETASE"/>
    <property type="match status" value="1"/>
</dbReference>
<dbReference type="InterPro" id="IPR045864">
    <property type="entry name" value="aa-tRNA-synth_II/BPL/LPL"/>
</dbReference>
<dbReference type="SUPFAM" id="SSF55681">
    <property type="entry name" value="Class II aaRS and biotin synthetases"/>
    <property type="match status" value="1"/>
</dbReference>
<proteinExistence type="inferred from homology"/>
<dbReference type="UniPathway" id="UPA00031">
    <property type="reaction ID" value="UER00006"/>
</dbReference>
<dbReference type="GO" id="GO:0000105">
    <property type="term" value="P:L-histidine biosynthetic process"/>
    <property type="evidence" value="ECO:0007669"/>
    <property type="project" value="UniProtKB-UniRule"/>
</dbReference>
<evidence type="ECO:0000259" key="11">
    <source>
        <dbReference type="PROSITE" id="PS50862"/>
    </source>
</evidence>
<dbReference type="GO" id="GO:0005737">
    <property type="term" value="C:cytoplasm"/>
    <property type="evidence" value="ECO:0007669"/>
    <property type="project" value="UniProtKB-SubCell"/>
</dbReference>
<dbReference type="InterPro" id="IPR004517">
    <property type="entry name" value="HisZ"/>
</dbReference>
<comment type="similarity">
    <text evidence="3 9">Belongs to the class-II aminoacyl-tRNA synthetase family. HisZ subfamily.</text>
</comment>
<evidence type="ECO:0000256" key="10">
    <source>
        <dbReference type="PIRSR" id="PIRSR001549-1"/>
    </source>
</evidence>
<dbReference type="AlphaFoldDB" id="A0A378MG99"/>
<dbReference type="HAMAP" id="MF_00125">
    <property type="entry name" value="HisZ"/>
    <property type="match status" value="1"/>
</dbReference>
<dbReference type="PANTHER" id="PTHR43707:SF6">
    <property type="entry name" value="ATP PHOSPHORIBOSYLTRANSFERASE REGULATORY SUBUNIT"/>
    <property type="match status" value="1"/>
</dbReference>
<gene>
    <name evidence="9 12" type="primary">hisZ</name>
    <name evidence="12" type="ORF">NCTC10815_02744</name>
</gene>
<evidence type="ECO:0000256" key="2">
    <source>
        <dbReference type="ARBA" id="ARBA00004667"/>
    </source>
</evidence>
<evidence type="ECO:0000256" key="1">
    <source>
        <dbReference type="ARBA" id="ARBA00004496"/>
    </source>
</evidence>
<reference evidence="12 13" key="1">
    <citation type="submission" date="2018-06" db="EMBL/GenBank/DDBJ databases">
        <authorList>
            <consortium name="Pathogen Informatics"/>
            <person name="Doyle S."/>
        </authorList>
    </citation>
    <scope>NUCLEOTIDE SEQUENCE [LARGE SCALE GENOMIC DNA]</scope>
    <source>
        <strain evidence="13">NCTC 10815</strain>
    </source>
</reference>
<dbReference type="GO" id="GO:0006427">
    <property type="term" value="P:histidyl-tRNA aminoacylation"/>
    <property type="evidence" value="ECO:0007669"/>
    <property type="project" value="TreeGrafter"/>
</dbReference>
<organism evidence="12 13">
    <name type="scientific">Listeria grayi</name>
    <name type="common">Listeria murrayi</name>
    <dbReference type="NCBI Taxonomy" id="1641"/>
    <lineage>
        <taxon>Bacteria</taxon>
        <taxon>Bacillati</taxon>
        <taxon>Bacillota</taxon>
        <taxon>Bacilli</taxon>
        <taxon>Bacillales</taxon>
        <taxon>Listeriaceae</taxon>
        <taxon>Listeria</taxon>
    </lineage>
</organism>
<evidence type="ECO:0000256" key="9">
    <source>
        <dbReference type="HAMAP-Rule" id="MF_00125"/>
    </source>
</evidence>
<evidence type="ECO:0000256" key="7">
    <source>
        <dbReference type="ARBA" id="ARBA00023102"/>
    </source>
</evidence>
<dbReference type="PIRSF" id="PIRSF001549">
    <property type="entry name" value="His-tRNA_synth"/>
    <property type="match status" value="1"/>
</dbReference>
<sequence length="394" mass="44430">MNWNRNLPAGTNDKLFREAESAFQVEQQVNSFFQNRGFKRIETPIMEFEDVFRASSESAAAIYRFFDSEGRTIALRPDMTLPIGRVISTAAITLPVKLSYSGKVFRAHPELIGEQNEQTQAGIEIIGFSSLKAELECILSGITILSNLAIPNFQIELGHAVIYQEILKQLQLDDKTELIFRKLLLNKSISGIKTFVAENPSSLDDFILELPWLFGPAEEILQKAKQQTDNRGILAALSELGRTVQLVEQVEPDVALSIDLGLIQDFDYYTGLIFRGYADHASEHFLSGGRYDLLLERFGGNPTPAVGLALHLDKIVRLKNKIGQHYRAKTPDSFVHYGLAQWKEAEHYLAAHPEAELSFFEIPEESIAYAKKWQIKRVILINEAGIAEIYREAE</sequence>
<comment type="miscellaneous">
    <text evidence="9">This function is generally fulfilled by the C-terminal part of HisG, which is missing in some bacteria such as this one.</text>
</comment>
<comment type="pathway">
    <text evidence="2 9">Amino-acid biosynthesis; L-histidine biosynthesis; L-histidine from 5-phospho-alpha-D-ribose 1-diphosphate: step 1/9.</text>
</comment>
<feature type="binding site" evidence="10">
    <location>
        <begin position="78"/>
        <end position="80"/>
    </location>
    <ligand>
        <name>L-histidine</name>
        <dbReference type="ChEBI" id="CHEBI:57595"/>
    </ligand>
</feature>
<dbReference type="EMBL" id="UGPG01000001">
    <property type="protein sequence ID" value="STY45368.1"/>
    <property type="molecule type" value="Genomic_DNA"/>
</dbReference>
<comment type="subunit">
    <text evidence="9">Heteromultimer composed of HisG and HisZ subunits.</text>
</comment>
<keyword evidence="6 9" id="KW-0028">Amino-acid biosynthesis</keyword>
<name>A0A378MG99_LISGR</name>
<dbReference type="RefSeq" id="WP_003757984.1">
    <property type="nucleotide sequence ID" value="NZ_CABKNG010000002.1"/>
</dbReference>
<dbReference type="InterPro" id="IPR004516">
    <property type="entry name" value="HisRS/HisZ"/>
</dbReference>
<comment type="subcellular location">
    <subcellularLocation>
        <location evidence="1 9">Cytoplasm</location>
    </subcellularLocation>
</comment>
<dbReference type="InterPro" id="IPR041715">
    <property type="entry name" value="HisRS-like_core"/>
</dbReference>
<keyword evidence="7 9" id="KW-0368">Histidine biosynthesis</keyword>
<dbReference type="Pfam" id="PF13393">
    <property type="entry name" value="tRNA-synt_His"/>
    <property type="match status" value="1"/>
</dbReference>
<evidence type="ECO:0000256" key="8">
    <source>
        <dbReference type="ARBA" id="ARBA00025246"/>
    </source>
</evidence>
<accession>A0A378MG99</accession>
<comment type="function">
    <text evidence="8 9">Required for the first step of histidine biosynthesis. May allow the feedback regulation of ATP phosphoribosyltransferase activity by histidine.</text>
</comment>
<keyword evidence="12" id="KW-0808">Transferase</keyword>
<feature type="binding site" evidence="10">
    <location>
        <position position="124"/>
    </location>
    <ligand>
        <name>L-histidine</name>
        <dbReference type="ChEBI" id="CHEBI:57595"/>
    </ligand>
</feature>
<dbReference type="CDD" id="cd00773">
    <property type="entry name" value="HisRS-like_core"/>
    <property type="match status" value="1"/>
</dbReference>
<dbReference type="NCBIfam" id="TIGR00443">
    <property type="entry name" value="hisZ_biosyn_reg"/>
    <property type="match status" value="1"/>
</dbReference>
<keyword evidence="5 9" id="KW-0963">Cytoplasm</keyword>
<dbReference type="GO" id="GO:0004821">
    <property type="term" value="F:histidine-tRNA ligase activity"/>
    <property type="evidence" value="ECO:0007669"/>
    <property type="project" value="TreeGrafter"/>
</dbReference>
<dbReference type="GO" id="GO:0140096">
    <property type="term" value="F:catalytic activity, acting on a protein"/>
    <property type="evidence" value="ECO:0007669"/>
    <property type="project" value="UniProtKB-ARBA"/>
</dbReference>
<dbReference type="PROSITE" id="PS50862">
    <property type="entry name" value="AA_TRNA_LIGASE_II"/>
    <property type="match status" value="1"/>
</dbReference>
<evidence type="ECO:0000256" key="4">
    <source>
        <dbReference type="ARBA" id="ARBA00020397"/>
    </source>
</evidence>
<feature type="binding site" evidence="10">
    <location>
        <begin position="268"/>
        <end position="269"/>
    </location>
    <ligand>
        <name>L-histidine</name>
        <dbReference type="ChEBI" id="CHEBI:57595"/>
    </ligand>
</feature>
<dbReference type="InterPro" id="IPR006195">
    <property type="entry name" value="aa-tRNA-synth_II"/>
</dbReference>
<evidence type="ECO:0000256" key="5">
    <source>
        <dbReference type="ARBA" id="ARBA00022490"/>
    </source>
</evidence>
<feature type="binding site" evidence="10">
    <location>
        <position position="120"/>
    </location>
    <ligand>
        <name>L-histidine</name>
        <dbReference type="ChEBI" id="CHEBI:57595"/>
    </ligand>
</feature>
<feature type="binding site" evidence="10">
    <location>
        <position position="106"/>
    </location>
    <ligand>
        <name>L-histidine</name>
        <dbReference type="ChEBI" id="CHEBI:57595"/>
    </ligand>
</feature>
<evidence type="ECO:0000313" key="13">
    <source>
        <dbReference type="Proteomes" id="UP000254879"/>
    </source>
</evidence>
<feature type="domain" description="Aminoacyl-transfer RNA synthetases class-II family profile" evidence="11">
    <location>
        <begin position="25"/>
        <end position="135"/>
    </location>
</feature>
<evidence type="ECO:0000313" key="12">
    <source>
        <dbReference type="EMBL" id="STY45368.1"/>
    </source>
</evidence>
<keyword evidence="12" id="KW-0328">Glycosyltransferase</keyword>
<dbReference type="Proteomes" id="UP000254879">
    <property type="component" value="Unassembled WGS sequence"/>
</dbReference>
<evidence type="ECO:0000256" key="6">
    <source>
        <dbReference type="ARBA" id="ARBA00022605"/>
    </source>
</evidence>
<evidence type="ECO:0000256" key="3">
    <source>
        <dbReference type="ARBA" id="ARBA00005539"/>
    </source>
</evidence>
<dbReference type="Gene3D" id="3.30.930.10">
    <property type="entry name" value="Bira Bifunctional Protein, Domain 2"/>
    <property type="match status" value="1"/>
</dbReference>